<accession>A0A5C8ZXT8</accession>
<dbReference type="EMBL" id="VRYZ01000003">
    <property type="protein sequence ID" value="TXS92287.1"/>
    <property type="molecule type" value="Genomic_DNA"/>
</dbReference>
<dbReference type="AlphaFoldDB" id="A0A5C8ZXT8"/>
<gene>
    <name evidence="3" type="ORF">FVW59_07630</name>
</gene>
<keyword evidence="1" id="KW-1133">Transmembrane helix</keyword>
<feature type="transmembrane region" description="Helical" evidence="1">
    <location>
        <begin position="182"/>
        <end position="206"/>
    </location>
</feature>
<feature type="transmembrane region" description="Helical" evidence="1">
    <location>
        <begin position="117"/>
        <end position="137"/>
    </location>
</feature>
<feature type="domain" description="CWH43-like N-terminal" evidence="2">
    <location>
        <begin position="32"/>
        <end position="226"/>
    </location>
</feature>
<reference evidence="3 4" key="1">
    <citation type="submission" date="2019-08" db="EMBL/GenBank/DDBJ databases">
        <title>Parahaliea maris sp. nov., isolated from the surface seawater.</title>
        <authorList>
            <person name="Liu Y."/>
        </authorList>
    </citation>
    <scope>NUCLEOTIDE SEQUENCE [LARGE SCALE GENOMIC DNA]</scope>
    <source>
        <strain evidence="3 4">S2-26</strain>
    </source>
</reference>
<evidence type="ECO:0000256" key="1">
    <source>
        <dbReference type="SAM" id="Phobius"/>
    </source>
</evidence>
<keyword evidence="1" id="KW-0812">Transmembrane</keyword>
<dbReference type="InterPro" id="IPR019402">
    <property type="entry name" value="CWH43_N"/>
</dbReference>
<feature type="transmembrane region" description="Helical" evidence="1">
    <location>
        <begin position="149"/>
        <end position="170"/>
    </location>
</feature>
<evidence type="ECO:0000313" key="3">
    <source>
        <dbReference type="EMBL" id="TXS92287.1"/>
    </source>
</evidence>
<dbReference type="Proteomes" id="UP000321933">
    <property type="component" value="Unassembled WGS sequence"/>
</dbReference>
<keyword evidence="4" id="KW-1185">Reference proteome</keyword>
<sequence length="263" mass="28740">MLAPRVAASLPQGHGALPGLAARLKAMNPRPVALWAALLPFVAVHLTYLLAASHTLVDWCFPYVDSCTSISATGRHPPASYLFRATMLPSAVLLFAYWWLNSAWLAALGSGDRLRRWMLAMGGVASLGLVAYVTVLGEAGEQWQRQRRIGVVLFFAFTYLAQLLLVAQLRGLQPLALELGRLVNTMLALCALLLALGVVTVLWDAVDNAGYETVEDAFEWNLSLLLQTNVLLGYFLWRRAGWQLSVVRGLAAADNPPATNRKD</sequence>
<feature type="transmembrane region" description="Helical" evidence="1">
    <location>
        <begin position="32"/>
        <end position="51"/>
    </location>
</feature>
<dbReference type="OrthoDB" id="9180406at2"/>
<comment type="caution">
    <text evidence="3">The sequence shown here is derived from an EMBL/GenBank/DDBJ whole genome shotgun (WGS) entry which is preliminary data.</text>
</comment>
<evidence type="ECO:0000259" key="2">
    <source>
        <dbReference type="Pfam" id="PF10277"/>
    </source>
</evidence>
<keyword evidence="1" id="KW-0472">Membrane</keyword>
<name>A0A5C8ZXT8_9GAMM</name>
<proteinExistence type="predicted"/>
<feature type="transmembrane region" description="Helical" evidence="1">
    <location>
        <begin position="81"/>
        <end position="105"/>
    </location>
</feature>
<dbReference type="Pfam" id="PF10277">
    <property type="entry name" value="Frag1"/>
    <property type="match status" value="1"/>
</dbReference>
<organism evidence="3 4">
    <name type="scientific">Parahaliea aestuarii</name>
    <dbReference type="NCBI Taxonomy" id="1852021"/>
    <lineage>
        <taxon>Bacteria</taxon>
        <taxon>Pseudomonadati</taxon>
        <taxon>Pseudomonadota</taxon>
        <taxon>Gammaproteobacteria</taxon>
        <taxon>Cellvibrionales</taxon>
        <taxon>Halieaceae</taxon>
        <taxon>Parahaliea</taxon>
    </lineage>
</organism>
<protein>
    <recommendedName>
        <fullName evidence="2">CWH43-like N-terminal domain-containing protein</fullName>
    </recommendedName>
</protein>
<evidence type="ECO:0000313" key="4">
    <source>
        <dbReference type="Proteomes" id="UP000321933"/>
    </source>
</evidence>